<dbReference type="AlphaFoldDB" id="A0A336NAU3"/>
<sequence>MKHESGLPFAIDRSRGKEEQQSVVFYGTRPFIQSGELNEVQTIIRGRHDRLGRLVAQEGDRVERADAFVNKETRTVTLTDGKIYIAGDIFPVSEAVLNNVAMIGRLEIGVKLQKKWVTYEDDPELLGQVPGTLAEGEPGAARETAKLVWALKEDAQSGTFFPVYILQDGVLIDQKSPSLLEPAMQAIATYDRAHGHYIVSGCRVSALGQNNGCQVFSIQEGEANINGFKRKRLAALRHEEVEDFSTSVVPSETHIFAPPKGKTSFTFKPYYFPIADIQSLLLTKEKTVNVTRGAVAAGRDGVPDKSITAFIKVVQGSKEFKEGTDFKKTGDTIDWAPVGDEPLPGSSYKVTYRYRAKITAEKVTAKEITVSGGAQGGDIIVSYTYKLPRIDRIGFNTGGNVVYIKGISSDHPMAPSVPDDVLSLATITNNWLETPVVVNDGTRVAPYDEMWRYFQRVLSLDRLMQLERIKSNVDSKEPVAKKGMFADPFLDDRYRDEGFQQTGAVGNGILQLAIDPTFYTAPLKTPVTLDWTNEVIIAQELTTACEKINPYQNFAPLPGTVTLEPATDFWHEQRTDWLSGITNQIIMGRNRGRTIRNTEMRDDLINETQEQIDFLRQITLSFKIEGFGSSEILKSLTFDGVNVLPNYPLFANAKGTLEGTFKIPQNITAGTKNVVARGKGGTIATGLFTGQGVIDVKVMRRTTTVKIWTQVDPQAQVFTPDETRQITGIDFHLCKIGNQNHDLVIDLVTTENGYPTADIQAQSFYSMKGAKLGWAEARYDVPLLVPDDRLTAFVIKTDDSNHSVSLAKLGDFDAEHQRYVSSHPYVTGPRFSSVNAQSWTAHQDEALAFRVLAARYTQTEKTIDLGTFNLVDCSDLQIRAAIELPSSDCSVIFEIERNNGTVYQLLPFQLLSLTEYISEKVKLRAILKGTEKLSPVLFAPVQLIAGKIHKEATYVTRAFAFGEKARLTSYIKTFLPGGATFTLEMQLDDGAFVPLKLDETEQLSEPLWTERKFVSSDKGAKQARLKLTLTGGPAARSMVSDFGAGIL</sequence>
<evidence type="ECO:0000313" key="3">
    <source>
        <dbReference type="Proteomes" id="UP000253846"/>
    </source>
</evidence>
<accession>A0A336NAU3</accession>
<dbReference type="InterPro" id="IPR032096">
    <property type="entry name" value="DUF4815"/>
</dbReference>
<evidence type="ECO:0000259" key="1">
    <source>
        <dbReference type="Pfam" id="PF16075"/>
    </source>
</evidence>
<organism evidence="2 3">
    <name type="scientific">Bartonella grahamii</name>
    <dbReference type="NCBI Taxonomy" id="33045"/>
    <lineage>
        <taxon>Bacteria</taxon>
        <taxon>Pseudomonadati</taxon>
        <taxon>Pseudomonadota</taxon>
        <taxon>Alphaproteobacteria</taxon>
        <taxon>Hyphomicrobiales</taxon>
        <taxon>Bartonellaceae</taxon>
        <taxon>Bartonella</taxon>
    </lineage>
</organism>
<proteinExistence type="predicted"/>
<gene>
    <name evidence="2" type="ORF">NCTC12860_00489</name>
</gene>
<protein>
    <recommendedName>
        <fullName evidence="1">DUF4815 domain-containing protein</fullName>
    </recommendedName>
</protein>
<reference evidence="2 3" key="1">
    <citation type="submission" date="2018-06" db="EMBL/GenBank/DDBJ databases">
        <authorList>
            <consortium name="Pathogen Informatics"/>
            <person name="Doyle S."/>
        </authorList>
    </citation>
    <scope>NUCLEOTIDE SEQUENCE [LARGE SCALE GENOMIC DNA]</scope>
    <source>
        <strain evidence="2 3">NCTC12860</strain>
    </source>
</reference>
<dbReference type="RefSeq" id="WP_114647975.1">
    <property type="nucleotide sequence ID" value="NZ_UFTD01000001.1"/>
</dbReference>
<dbReference type="Pfam" id="PF16075">
    <property type="entry name" value="DUF4815"/>
    <property type="match status" value="1"/>
</dbReference>
<feature type="domain" description="DUF4815" evidence="1">
    <location>
        <begin position="12"/>
        <end position="577"/>
    </location>
</feature>
<evidence type="ECO:0000313" key="2">
    <source>
        <dbReference type="EMBL" id="SSZ39284.1"/>
    </source>
</evidence>
<name>A0A336NAU3_BARGR</name>
<dbReference type="EMBL" id="UFTD01000001">
    <property type="protein sequence ID" value="SSZ39284.1"/>
    <property type="molecule type" value="Genomic_DNA"/>
</dbReference>
<dbReference type="Proteomes" id="UP000253846">
    <property type="component" value="Unassembled WGS sequence"/>
</dbReference>